<proteinExistence type="predicted"/>
<dbReference type="AlphaFoldDB" id="A0A7J7WHG7"/>
<protein>
    <submittedName>
        <fullName evidence="2">Uncharacterized protein</fullName>
    </submittedName>
</protein>
<feature type="region of interest" description="Disordered" evidence="1">
    <location>
        <begin position="75"/>
        <end position="95"/>
    </location>
</feature>
<accession>A0A7J7WHG7</accession>
<gene>
    <name evidence="2" type="ORF">mMyoMyo1_012082</name>
</gene>
<evidence type="ECO:0000256" key="1">
    <source>
        <dbReference type="SAM" id="MobiDB-lite"/>
    </source>
</evidence>
<evidence type="ECO:0000313" key="2">
    <source>
        <dbReference type="EMBL" id="KAF6336877.1"/>
    </source>
</evidence>
<evidence type="ECO:0000313" key="3">
    <source>
        <dbReference type="Proteomes" id="UP000527355"/>
    </source>
</evidence>
<feature type="compositionally biased region" description="Low complexity" evidence="1">
    <location>
        <begin position="33"/>
        <end position="44"/>
    </location>
</feature>
<feature type="compositionally biased region" description="Polar residues" evidence="1">
    <location>
        <begin position="10"/>
        <end position="20"/>
    </location>
</feature>
<feature type="region of interest" description="Disordered" evidence="1">
    <location>
        <begin position="1"/>
        <end position="63"/>
    </location>
</feature>
<dbReference type="EMBL" id="JABWUV010000008">
    <property type="protein sequence ID" value="KAF6336877.1"/>
    <property type="molecule type" value="Genomic_DNA"/>
</dbReference>
<name>A0A7J7WHG7_MYOMY</name>
<dbReference type="Proteomes" id="UP000527355">
    <property type="component" value="Unassembled WGS sequence"/>
</dbReference>
<sequence length="138" mass="14808">MPYRGAQDIQFHQTEVNSWPSIPAGPKRSYKFQQDGAGQSASSSYFPEEWGGDSPCPQPQDNALPFSRMPQACCAHGPELTPSPPPPLSTWNAGSLPWEPPISAIRQAQGPGSSVCTCQPVLKATPHQTRGPLASHCD</sequence>
<comment type="caution">
    <text evidence="2">The sequence shown here is derived from an EMBL/GenBank/DDBJ whole genome shotgun (WGS) entry which is preliminary data.</text>
</comment>
<organism evidence="2 3">
    <name type="scientific">Myotis myotis</name>
    <name type="common">Greater mouse-eared bat</name>
    <name type="synonym">Vespertilio myotis</name>
    <dbReference type="NCBI Taxonomy" id="51298"/>
    <lineage>
        <taxon>Eukaryota</taxon>
        <taxon>Metazoa</taxon>
        <taxon>Chordata</taxon>
        <taxon>Craniata</taxon>
        <taxon>Vertebrata</taxon>
        <taxon>Euteleostomi</taxon>
        <taxon>Mammalia</taxon>
        <taxon>Eutheria</taxon>
        <taxon>Laurasiatheria</taxon>
        <taxon>Chiroptera</taxon>
        <taxon>Yangochiroptera</taxon>
        <taxon>Vespertilionidae</taxon>
        <taxon>Myotis</taxon>
    </lineage>
</organism>
<reference evidence="2 3" key="1">
    <citation type="journal article" date="2020" name="Nature">
        <title>Six reference-quality genomes reveal evolution of bat adaptations.</title>
        <authorList>
            <person name="Jebb D."/>
            <person name="Huang Z."/>
            <person name="Pippel M."/>
            <person name="Hughes G.M."/>
            <person name="Lavrichenko K."/>
            <person name="Devanna P."/>
            <person name="Winkler S."/>
            <person name="Jermiin L.S."/>
            <person name="Skirmuntt E.C."/>
            <person name="Katzourakis A."/>
            <person name="Burkitt-Gray L."/>
            <person name="Ray D.A."/>
            <person name="Sullivan K.A.M."/>
            <person name="Roscito J.G."/>
            <person name="Kirilenko B.M."/>
            <person name="Davalos L.M."/>
            <person name="Corthals A.P."/>
            <person name="Power M.L."/>
            <person name="Jones G."/>
            <person name="Ransome R.D."/>
            <person name="Dechmann D.K.N."/>
            <person name="Locatelli A.G."/>
            <person name="Puechmaille S.J."/>
            <person name="Fedrigo O."/>
            <person name="Jarvis E.D."/>
            <person name="Hiller M."/>
            <person name="Vernes S.C."/>
            <person name="Myers E.W."/>
            <person name="Teeling E.C."/>
        </authorList>
    </citation>
    <scope>NUCLEOTIDE SEQUENCE [LARGE SCALE GENOMIC DNA]</scope>
    <source>
        <strain evidence="2">MMyoMyo1</strain>
        <tissue evidence="2">Flight muscle</tissue>
    </source>
</reference>
<keyword evidence="3" id="KW-1185">Reference proteome</keyword>